<evidence type="ECO:0000313" key="1">
    <source>
        <dbReference type="EMBL" id="THD25139.1"/>
    </source>
</evidence>
<dbReference type="Pfam" id="PF11901">
    <property type="entry name" value="DM9"/>
    <property type="match status" value="1"/>
</dbReference>
<comment type="caution">
    <text evidence="1">The sequence shown here is derived from an EMBL/GenBank/DDBJ whole genome shotgun (WGS) entry which is preliminary data.</text>
</comment>
<sequence length="187" mass="20993">MEGLKFRIDLIRERIYSRAFLPKLNCNHRSCEMARINQGFQAGLSWVHDRDGNVPSNAIDAGDGIYVGRLMHDGDMLPAKIVPRLGKAYVCHGGREHEYHSYEVLCDTKAPGTQKCYVWEHARGGHVPKYSVLAGLSDSGDPIYVSRSEIDGERVVGKVHSGHDCAYFPYGGREHQKSSYEVLVMKK</sequence>
<dbReference type="AlphaFoldDB" id="A0A4E0R8Y4"/>
<gene>
    <name evidence="1" type="ORF">D915_003994</name>
</gene>
<reference evidence="1" key="1">
    <citation type="submission" date="2019-03" db="EMBL/GenBank/DDBJ databases">
        <title>Improved annotation for the trematode Fasciola hepatica.</title>
        <authorList>
            <person name="Choi Y.-J."/>
            <person name="Martin J."/>
            <person name="Mitreva M."/>
        </authorList>
    </citation>
    <scope>NUCLEOTIDE SEQUENCE [LARGE SCALE GENOMIC DNA]</scope>
</reference>
<proteinExistence type="predicted"/>
<keyword evidence="2" id="KW-1185">Reference proteome</keyword>
<dbReference type="PANTHER" id="PTHR31649:SF1">
    <property type="entry name" value="FARNESOIC ACID O-METHYL TRANSFERASE DOMAIN-CONTAINING PROTEIN"/>
    <property type="match status" value="1"/>
</dbReference>
<protein>
    <submittedName>
        <fullName evidence="1">DM9 domain-containing protein</fullName>
    </submittedName>
</protein>
<evidence type="ECO:0000313" key="2">
    <source>
        <dbReference type="Proteomes" id="UP000230066"/>
    </source>
</evidence>
<organism evidence="1 2">
    <name type="scientific">Fasciola hepatica</name>
    <name type="common">Liver fluke</name>
    <dbReference type="NCBI Taxonomy" id="6192"/>
    <lineage>
        <taxon>Eukaryota</taxon>
        <taxon>Metazoa</taxon>
        <taxon>Spiralia</taxon>
        <taxon>Lophotrochozoa</taxon>
        <taxon>Platyhelminthes</taxon>
        <taxon>Trematoda</taxon>
        <taxon>Digenea</taxon>
        <taxon>Plagiorchiida</taxon>
        <taxon>Echinostomata</taxon>
        <taxon>Echinostomatoidea</taxon>
        <taxon>Fasciolidae</taxon>
        <taxon>Fasciola</taxon>
    </lineage>
</organism>
<dbReference type="PANTHER" id="PTHR31649">
    <property type="entry name" value="AGAP009604-PA"/>
    <property type="match status" value="1"/>
</dbReference>
<dbReference type="SMART" id="SM00696">
    <property type="entry name" value="DM9"/>
    <property type="match status" value="2"/>
</dbReference>
<name>A0A4E0R8Y4_FASHE</name>
<dbReference type="Proteomes" id="UP000230066">
    <property type="component" value="Unassembled WGS sequence"/>
</dbReference>
<dbReference type="EMBL" id="JXXN02001271">
    <property type="protein sequence ID" value="THD25139.1"/>
    <property type="molecule type" value="Genomic_DNA"/>
</dbReference>
<accession>A0A4E0R8Y4</accession>
<dbReference type="InterPro" id="IPR006616">
    <property type="entry name" value="DM9_repeat"/>
</dbReference>